<dbReference type="CDD" id="cd01647">
    <property type="entry name" value="RT_LTR"/>
    <property type="match status" value="1"/>
</dbReference>
<dbReference type="Pfam" id="PF00078">
    <property type="entry name" value="RVT_1"/>
    <property type="match status" value="1"/>
</dbReference>
<dbReference type="Proteomes" id="UP000257109">
    <property type="component" value="Unassembled WGS sequence"/>
</dbReference>
<reference evidence="3" key="1">
    <citation type="submission" date="2018-05" db="EMBL/GenBank/DDBJ databases">
        <title>Draft genome of Mucuna pruriens seed.</title>
        <authorList>
            <person name="Nnadi N.E."/>
            <person name="Vos R."/>
            <person name="Hasami M.H."/>
            <person name="Devisetty U.K."/>
            <person name="Aguiy J.C."/>
        </authorList>
    </citation>
    <scope>NUCLEOTIDE SEQUENCE [LARGE SCALE GENOMIC DNA]</scope>
    <source>
        <strain evidence="3">JCA_2017</strain>
    </source>
</reference>
<dbReference type="InterPro" id="IPR050951">
    <property type="entry name" value="Retrovirus_Pol_polyprotein"/>
</dbReference>
<dbReference type="GO" id="GO:0003676">
    <property type="term" value="F:nucleic acid binding"/>
    <property type="evidence" value="ECO:0007669"/>
    <property type="project" value="InterPro"/>
</dbReference>
<dbReference type="CDD" id="cd09279">
    <property type="entry name" value="RNase_HI_like"/>
    <property type="match status" value="1"/>
</dbReference>
<dbReference type="SUPFAM" id="SSF56672">
    <property type="entry name" value="DNA/RNA polymerases"/>
    <property type="match status" value="1"/>
</dbReference>
<dbReference type="OrthoDB" id="542221at2759"/>
<dbReference type="InterPro" id="IPR012337">
    <property type="entry name" value="RNaseH-like_sf"/>
</dbReference>
<name>A0A371HPS9_MUCPR</name>
<sequence>MVRKPSGKWRMCTDYNDLNKACLKDPYPLPSIDKLVDGVAGFALLSFMDAYSSYNQIRMHTQDEEKTTFITDADAFYYKVMSFGLKNTGVTYQRLMDKIFMEVMGVDVEVYLDDMVVKSKEAGKHYDALGRIFDILRKHQLRLNLEKCSFGVHAGKFLGFMLTKRGIEANLEKCRVVVDMRSPQSVREVQQLMGRVTALSQFISRAAEMALPIFGTLKKGRSFVWTPECEEAFLRLKVMLATPLVLTLPDPGNLLFLYISVSDTTISVVLVQEREGEQRPVYFTSKVLQGVERRYQKIEKAALALVITSRRLRPRTNGSPHLSSIAQARPGRENGSLEYQVVKGSYEGTSSGRFYYRADTRWYSDGRGRGMVPLSGWVIESSREWSQGVLVEQSLHFEFKASNNQAEYEALLADMRLARELEARRLVAKSDSRLVTAQVNGEYQARDPQLTKYWERAVKMASTFEYFTLIHVPWDQNELADLLAKLAST</sequence>
<evidence type="ECO:0000313" key="3">
    <source>
        <dbReference type="EMBL" id="RDY04798.1"/>
    </source>
</evidence>
<dbReference type="InterPro" id="IPR000477">
    <property type="entry name" value="RT_dom"/>
</dbReference>
<dbReference type="Gene3D" id="3.30.420.10">
    <property type="entry name" value="Ribonuclease H-like superfamily/Ribonuclease H"/>
    <property type="match status" value="1"/>
</dbReference>
<dbReference type="EMBL" id="QJKJ01002008">
    <property type="protein sequence ID" value="RDY04798.1"/>
    <property type="molecule type" value="Genomic_DNA"/>
</dbReference>
<keyword evidence="4" id="KW-1185">Reference proteome</keyword>
<dbReference type="InterPro" id="IPR041577">
    <property type="entry name" value="RT_RNaseH_2"/>
</dbReference>
<evidence type="ECO:0000256" key="1">
    <source>
        <dbReference type="ARBA" id="ARBA00023268"/>
    </source>
</evidence>
<dbReference type="Gene3D" id="3.30.70.270">
    <property type="match status" value="2"/>
</dbReference>
<dbReference type="InterPro" id="IPR043502">
    <property type="entry name" value="DNA/RNA_pol_sf"/>
</dbReference>
<dbReference type="InterPro" id="IPR043128">
    <property type="entry name" value="Rev_trsase/Diguanyl_cyclase"/>
</dbReference>
<gene>
    <name evidence="3" type="primary">pol</name>
    <name evidence="3" type="ORF">CR513_11433</name>
</gene>
<dbReference type="PROSITE" id="PS50878">
    <property type="entry name" value="RT_POL"/>
    <property type="match status" value="1"/>
</dbReference>
<dbReference type="GO" id="GO:0004523">
    <property type="term" value="F:RNA-DNA hybrid ribonuclease activity"/>
    <property type="evidence" value="ECO:0007669"/>
    <property type="project" value="InterPro"/>
</dbReference>
<dbReference type="SUPFAM" id="SSF53098">
    <property type="entry name" value="Ribonuclease H-like"/>
    <property type="match status" value="1"/>
</dbReference>
<organism evidence="3 4">
    <name type="scientific">Mucuna pruriens</name>
    <name type="common">Velvet bean</name>
    <name type="synonym">Dolichos pruriens</name>
    <dbReference type="NCBI Taxonomy" id="157652"/>
    <lineage>
        <taxon>Eukaryota</taxon>
        <taxon>Viridiplantae</taxon>
        <taxon>Streptophyta</taxon>
        <taxon>Embryophyta</taxon>
        <taxon>Tracheophyta</taxon>
        <taxon>Spermatophyta</taxon>
        <taxon>Magnoliopsida</taxon>
        <taxon>eudicotyledons</taxon>
        <taxon>Gunneridae</taxon>
        <taxon>Pentapetalae</taxon>
        <taxon>rosids</taxon>
        <taxon>fabids</taxon>
        <taxon>Fabales</taxon>
        <taxon>Fabaceae</taxon>
        <taxon>Papilionoideae</taxon>
        <taxon>50 kb inversion clade</taxon>
        <taxon>NPAAA clade</taxon>
        <taxon>indigoferoid/millettioid clade</taxon>
        <taxon>Phaseoleae</taxon>
        <taxon>Mucuna</taxon>
    </lineage>
</organism>
<feature type="domain" description="Reverse transcriptase" evidence="2">
    <location>
        <begin position="1"/>
        <end position="162"/>
    </location>
</feature>
<feature type="non-terminal residue" evidence="3">
    <location>
        <position position="1"/>
    </location>
</feature>
<dbReference type="PANTHER" id="PTHR37984:SF5">
    <property type="entry name" value="PROTEIN NYNRIN-LIKE"/>
    <property type="match status" value="1"/>
</dbReference>
<dbReference type="Gene3D" id="3.10.20.370">
    <property type="match status" value="1"/>
</dbReference>
<dbReference type="InterPro" id="IPR002156">
    <property type="entry name" value="RNaseH_domain"/>
</dbReference>
<dbReference type="AlphaFoldDB" id="A0A371HPS9"/>
<proteinExistence type="predicted"/>
<keyword evidence="1" id="KW-0511">Multifunctional enzyme</keyword>
<dbReference type="PANTHER" id="PTHR37984">
    <property type="entry name" value="PROTEIN CBG26694"/>
    <property type="match status" value="1"/>
</dbReference>
<dbReference type="Pfam" id="PF13456">
    <property type="entry name" value="RVT_3"/>
    <property type="match status" value="1"/>
</dbReference>
<comment type="caution">
    <text evidence="3">The sequence shown here is derived from an EMBL/GenBank/DDBJ whole genome shotgun (WGS) entry which is preliminary data.</text>
</comment>
<dbReference type="Gene3D" id="3.10.10.10">
    <property type="entry name" value="HIV Type 1 Reverse Transcriptase, subunit A, domain 1"/>
    <property type="match status" value="1"/>
</dbReference>
<evidence type="ECO:0000259" key="2">
    <source>
        <dbReference type="PROSITE" id="PS50878"/>
    </source>
</evidence>
<evidence type="ECO:0000313" key="4">
    <source>
        <dbReference type="Proteomes" id="UP000257109"/>
    </source>
</evidence>
<dbReference type="InterPro" id="IPR036397">
    <property type="entry name" value="RNaseH_sf"/>
</dbReference>
<protein>
    <submittedName>
        <fullName evidence="3">Retrovirus-related Pol polyprotein from transposon 17.6</fullName>
    </submittedName>
</protein>
<accession>A0A371HPS9</accession>
<dbReference type="Pfam" id="PF17919">
    <property type="entry name" value="RT_RNaseH_2"/>
    <property type="match status" value="1"/>
</dbReference>